<keyword evidence="12" id="KW-0812">Transmembrane</keyword>
<keyword evidence="7" id="KW-0418">Kinase</keyword>
<dbReference type="Gene3D" id="3.30.200.20">
    <property type="entry name" value="Phosphorylase Kinase, domain 1"/>
    <property type="match status" value="1"/>
</dbReference>
<keyword evidence="5 13" id="KW-0732">Signal</keyword>
<dbReference type="CDD" id="cd00028">
    <property type="entry name" value="B_lectin"/>
    <property type="match status" value="1"/>
</dbReference>
<dbReference type="EMBL" id="CP126659">
    <property type="protein sequence ID" value="WJZ99574.1"/>
    <property type="molecule type" value="Genomic_DNA"/>
</dbReference>
<protein>
    <recommendedName>
        <fullName evidence="20">G-type lectin S-receptor-like serine/threonine-protein kinase</fullName>
    </recommendedName>
</protein>
<evidence type="ECO:0000313" key="16">
    <source>
        <dbReference type="EMBL" id="WJZ99566.1"/>
    </source>
</evidence>
<evidence type="ECO:0000256" key="6">
    <source>
        <dbReference type="ARBA" id="ARBA00022741"/>
    </source>
</evidence>
<dbReference type="InterPro" id="IPR001480">
    <property type="entry name" value="Bulb-type_lectin_dom"/>
</dbReference>
<feature type="region of interest" description="Disordered" evidence="11">
    <location>
        <begin position="818"/>
        <end position="841"/>
    </location>
</feature>
<keyword evidence="4" id="KW-0808">Transferase</keyword>
<comment type="subcellular location">
    <subcellularLocation>
        <location evidence="1">Cell membrane</location>
        <topology evidence="1">Single-pass type I membrane protein</topology>
    </subcellularLocation>
</comment>
<dbReference type="Proteomes" id="UP001227230">
    <property type="component" value="Chromosome 12"/>
</dbReference>
<dbReference type="Pfam" id="PF07714">
    <property type="entry name" value="PK_Tyr_Ser-Thr"/>
    <property type="match status" value="1"/>
</dbReference>
<feature type="chain" id="PRO_5045034335" description="G-type lectin S-receptor-like serine/threonine-protein kinase" evidence="13">
    <location>
        <begin position="18"/>
        <end position="1342"/>
    </location>
</feature>
<gene>
    <name evidence="16" type="ORF">VitviT2T_017999</name>
    <name evidence="17" type="ORF">VitviT2T_018005</name>
    <name evidence="18" type="ORF">VitviT2T_018011</name>
</gene>
<keyword evidence="10" id="KW-0325">Glycoprotein</keyword>
<dbReference type="SUPFAM" id="SSF56112">
    <property type="entry name" value="Protein kinase-like (PK-like)"/>
    <property type="match status" value="1"/>
</dbReference>
<keyword evidence="3" id="KW-0723">Serine/threonine-protein kinase</keyword>
<feature type="domain" description="Protein kinase" evidence="14">
    <location>
        <begin position="523"/>
        <end position="809"/>
    </location>
</feature>
<dbReference type="Pfam" id="PF07727">
    <property type="entry name" value="RVT_2"/>
    <property type="match status" value="2"/>
</dbReference>
<dbReference type="InterPro" id="IPR008271">
    <property type="entry name" value="Ser/Thr_kinase_AS"/>
</dbReference>
<dbReference type="SUPFAM" id="SSF51110">
    <property type="entry name" value="alpha-D-mannose-specific plant lectins"/>
    <property type="match status" value="1"/>
</dbReference>
<evidence type="ECO:0000256" key="2">
    <source>
        <dbReference type="ARBA" id="ARBA00022475"/>
    </source>
</evidence>
<dbReference type="SMART" id="SM00108">
    <property type="entry name" value="B_lectin"/>
    <property type="match status" value="1"/>
</dbReference>
<dbReference type="Pfam" id="PF01453">
    <property type="entry name" value="B_lectin"/>
    <property type="match status" value="1"/>
</dbReference>
<evidence type="ECO:0000259" key="14">
    <source>
        <dbReference type="PROSITE" id="PS50011"/>
    </source>
</evidence>
<evidence type="ECO:0000256" key="10">
    <source>
        <dbReference type="ARBA" id="ARBA00023180"/>
    </source>
</evidence>
<keyword evidence="9" id="KW-1015">Disulfide bond</keyword>
<keyword evidence="12" id="KW-0472">Membrane</keyword>
<evidence type="ECO:0000259" key="15">
    <source>
        <dbReference type="PROSITE" id="PS50927"/>
    </source>
</evidence>
<dbReference type="InterPro" id="IPR001245">
    <property type="entry name" value="Ser-Thr/Tyr_kinase_cat_dom"/>
</dbReference>
<proteinExistence type="predicted"/>
<dbReference type="Gene3D" id="1.10.510.10">
    <property type="entry name" value="Transferase(Phosphotransferase) domain 1"/>
    <property type="match status" value="1"/>
</dbReference>
<evidence type="ECO:0000256" key="7">
    <source>
        <dbReference type="ARBA" id="ARBA00022777"/>
    </source>
</evidence>
<dbReference type="PROSITE" id="PS50011">
    <property type="entry name" value="PROTEIN_KINASE_DOM"/>
    <property type="match status" value="1"/>
</dbReference>
<feature type="domain" description="Bulb-type lectin" evidence="15">
    <location>
        <begin position="18"/>
        <end position="145"/>
    </location>
</feature>
<dbReference type="CDD" id="cd14066">
    <property type="entry name" value="STKc_IRAK"/>
    <property type="match status" value="1"/>
</dbReference>
<dbReference type="SMART" id="SM00220">
    <property type="entry name" value="S_TKc"/>
    <property type="match status" value="1"/>
</dbReference>
<evidence type="ECO:0000256" key="13">
    <source>
        <dbReference type="SAM" id="SignalP"/>
    </source>
</evidence>
<keyword evidence="6" id="KW-0547">Nucleotide-binding</keyword>
<evidence type="ECO:0000313" key="19">
    <source>
        <dbReference type="Proteomes" id="UP001227230"/>
    </source>
</evidence>
<sequence length="1342" mass="150397">MRHAIFFFLCSILCCSARDTITPDNLLIDDGRGTLVSANQTFELGFFIPKGGFNNGKYIGIWYYGLKERTVVWVANRDNPLPDDSVGALAIADDGNLKLVNESGAAYWFTNLGSSSSMGRVAKVMDSGNFVLRDNRSGKILWESFKNPTDTFLPGMIMEGNLTLTSWVSPVDPAPGSYTFKQDDDKDQYIIFEDSIVKYWRSEESEGMSSAAAELLSNFSKTRKPTGSEFEYNTDGYNLSLRVAKSDIESTVRNCETCGTNLIPYPLSTGPNCGDPMYFSFRCDKATDQVWFALPNGSYRVTSITPERSKFLIQVNDIDNCEARNSQDTKILQLNPPFRITSWCNADTGNSSSSMPMKGQYEIEISWDPPPEPVCNSATDCKDWPNSSCRTQNRTRRCFCNQNFKWNSSSLNCTQDGGNLAEAPTPANQKSSSSSSALVVVVGIVTAVVVVGLLCIIGCIAYFRKRTISKGQENRTNPGLHLYHSESRVKDLIDSEQFKEDDKKGIDVPFFDLEDILAATDHFSDANKLGQGGFGPVYKGKFPEGREIAVKRLSRASGQGLQEFKNEVVLIAKLQHRNLVRLLGYCIEGDEKILLYEYMPNKSLDSFIFDQTLCLLLNWEKRFDIILGIARGLLYLHQDSRLKIIHRDLKTSNILLDDEMNPKISDFGLARIFESKQVEASTNRVVGTYGYMSPEYALDGFFSEKSDVFSFGVVVLEIISGKRNTRSYQSDRNLSLLAHAWKLWKEDRVLELMDQTLSETCKTNEFLRCVNVGLLCVQEDPSDRPTMAVAVVMLSSDTATLPVPKQPAFVVRRDLSSSASSSSKPEASLNSSCGANMSTSSSTSSVIPVFNGEHYHIWVVKMRFCLRSQGLWNVVMFEADPPPLGANPTVAQMKAYEEEKLKKDKAITCLHSGLVDHIFTKIMDLETPKLNWDLKKVHKCDQTTPSILEPAEDPLDVEATLDIPVLKVRPLSNVYERCNLVHVEHTCYIEVARFLEWIEVMKAEIDVIERNGTWKLTELLEAKKTIGVKWVFRTKLNSDGLIFKHKARLVVKGFAQVAGVDYGDTFAPIARHDTIRLLLALAEGFEVTRHEHKVYKLQKALYGLEQAPRAWYSRIDSHLIQLRFRRSENEATLYLKQNENGLQLVVSLYVDAMLVTGSNVRLLAEFKMEMQDVFEMSDLGIMNYFLGMAQNEKISKNDGEKLKEPSAYRSLVGNLLYLTATRPDLMFLAGLLSRFMSSPSNVHMGVAKRVLKYVRGTTNLGIWYLKTGGVKLDGYADSDWAGSVDDMKNVSGYVFTIGSGVICWNSRKQEVVAQSTAEAEYISLAAVANQGIWLRKLLADLG</sequence>
<evidence type="ECO:0000256" key="4">
    <source>
        <dbReference type="ARBA" id="ARBA00022679"/>
    </source>
</evidence>
<evidence type="ECO:0000256" key="11">
    <source>
        <dbReference type="SAM" id="MobiDB-lite"/>
    </source>
</evidence>
<dbReference type="InterPro" id="IPR043502">
    <property type="entry name" value="DNA/RNA_pol_sf"/>
</dbReference>
<dbReference type="Gene3D" id="2.90.10.10">
    <property type="entry name" value="Bulb-type lectin domain"/>
    <property type="match status" value="1"/>
</dbReference>
<dbReference type="PROSITE" id="PS00108">
    <property type="entry name" value="PROTEIN_KINASE_ST"/>
    <property type="match status" value="1"/>
</dbReference>
<dbReference type="PANTHER" id="PTHR27002">
    <property type="entry name" value="RECEPTOR-LIKE SERINE/THREONINE-PROTEIN KINASE SD1-8"/>
    <property type="match status" value="1"/>
</dbReference>
<dbReference type="EMBL" id="CP126659">
    <property type="protein sequence ID" value="WJZ99582.1"/>
    <property type="molecule type" value="Genomic_DNA"/>
</dbReference>
<evidence type="ECO:0000256" key="1">
    <source>
        <dbReference type="ARBA" id="ARBA00004251"/>
    </source>
</evidence>
<evidence type="ECO:0008006" key="20">
    <source>
        <dbReference type="Google" id="ProtNLM"/>
    </source>
</evidence>
<dbReference type="CDD" id="cd09272">
    <property type="entry name" value="RNase_HI_RT_Ty1"/>
    <property type="match status" value="1"/>
</dbReference>
<evidence type="ECO:0000256" key="5">
    <source>
        <dbReference type="ARBA" id="ARBA00022729"/>
    </source>
</evidence>
<evidence type="ECO:0000256" key="12">
    <source>
        <dbReference type="SAM" id="Phobius"/>
    </source>
</evidence>
<keyword evidence="2" id="KW-1003">Cell membrane</keyword>
<feature type="transmembrane region" description="Helical" evidence="12">
    <location>
        <begin position="437"/>
        <end position="463"/>
    </location>
</feature>
<keyword evidence="8" id="KW-0067">ATP-binding</keyword>
<evidence type="ECO:0000256" key="8">
    <source>
        <dbReference type="ARBA" id="ARBA00022840"/>
    </source>
</evidence>
<evidence type="ECO:0000313" key="17">
    <source>
        <dbReference type="EMBL" id="WJZ99574.1"/>
    </source>
</evidence>
<reference evidence="18 19" key="1">
    <citation type="journal article" date="2023" name="Hortic Res">
        <title>The complete reference genome for grapevine (Vitis vinifera L.) genetics and breeding.</title>
        <authorList>
            <person name="Shi X."/>
            <person name="Cao S."/>
            <person name="Wang X."/>
            <person name="Huang S."/>
            <person name="Wang Y."/>
            <person name="Liu Z."/>
            <person name="Liu W."/>
            <person name="Leng X."/>
            <person name="Peng Y."/>
            <person name="Wang N."/>
            <person name="Wang Y."/>
            <person name="Ma Z."/>
            <person name="Xu X."/>
            <person name="Zhang F."/>
            <person name="Xue H."/>
            <person name="Zhong H."/>
            <person name="Wang Y."/>
            <person name="Zhang K."/>
            <person name="Velt A."/>
            <person name="Avia K."/>
            <person name="Holtgrawe D."/>
            <person name="Grimplet J."/>
            <person name="Matus J.T."/>
            <person name="Ware D."/>
            <person name="Wu X."/>
            <person name="Wang H."/>
            <person name="Liu C."/>
            <person name="Fang Y."/>
            <person name="Rustenholz C."/>
            <person name="Cheng Z."/>
            <person name="Xiao H."/>
            <person name="Zhou Y."/>
        </authorList>
    </citation>
    <scope>NUCLEOTIDE SEQUENCE [LARGE SCALE GENOMIC DNA]</scope>
    <source>
        <strain evidence="19">cv. Pinot noir / PN40024</strain>
        <tissue evidence="18">Leaf</tissue>
    </source>
</reference>
<dbReference type="InterPro" id="IPR013103">
    <property type="entry name" value="RVT_2"/>
</dbReference>
<dbReference type="InterPro" id="IPR000719">
    <property type="entry name" value="Prot_kinase_dom"/>
</dbReference>
<dbReference type="EMBL" id="CP126659">
    <property type="protein sequence ID" value="WJZ99566.1"/>
    <property type="molecule type" value="Genomic_DNA"/>
</dbReference>
<feature type="signal peptide" evidence="13">
    <location>
        <begin position="1"/>
        <end position="17"/>
    </location>
</feature>
<accession>A0ABY9CWB9</accession>
<keyword evidence="12" id="KW-1133">Transmembrane helix</keyword>
<organism evidence="18 19">
    <name type="scientific">Vitis vinifera</name>
    <name type="common">Grape</name>
    <dbReference type="NCBI Taxonomy" id="29760"/>
    <lineage>
        <taxon>Eukaryota</taxon>
        <taxon>Viridiplantae</taxon>
        <taxon>Streptophyta</taxon>
        <taxon>Embryophyta</taxon>
        <taxon>Tracheophyta</taxon>
        <taxon>Spermatophyta</taxon>
        <taxon>Magnoliopsida</taxon>
        <taxon>eudicotyledons</taxon>
        <taxon>Gunneridae</taxon>
        <taxon>Pentapetalae</taxon>
        <taxon>rosids</taxon>
        <taxon>Vitales</taxon>
        <taxon>Vitaceae</taxon>
        <taxon>Viteae</taxon>
        <taxon>Vitis</taxon>
    </lineage>
</organism>
<keyword evidence="19" id="KW-1185">Reference proteome</keyword>
<name>A0ABY9CWB9_VITVI</name>
<dbReference type="PROSITE" id="PS50927">
    <property type="entry name" value="BULB_LECTIN"/>
    <property type="match status" value="1"/>
</dbReference>
<evidence type="ECO:0000256" key="3">
    <source>
        <dbReference type="ARBA" id="ARBA00022527"/>
    </source>
</evidence>
<dbReference type="InterPro" id="IPR011009">
    <property type="entry name" value="Kinase-like_dom_sf"/>
</dbReference>
<evidence type="ECO:0000313" key="18">
    <source>
        <dbReference type="EMBL" id="WJZ99582.1"/>
    </source>
</evidence>
<dbReference type="InterPro" id="IPR036426">
    <property type="entry name" value="Bulb-type_lectin_dom_sf"/>
</dbReference>
<dbReference type="PANTHER" id="PTHR27002:SF1110">
    <property type="entry name" value="RECEPTOR-LIKE SERINE_THREONINE-PROTEIN KINASE"/>
    <property type="match status" value="1"/>
</dbReference>
<dbReference type="SUPFAM" id="SSF56672">
    <property type="entry name" value="DNA/RNA polymerases"/>
    <property type="match status" value="1"/>
</dbReference>
<evidence type="ECO:0000256" key="9">
    <source>
        <dbReference type="ARBA" id="ARBA00023157"/>
    </source>
</evidence>